<dbReference type="AlphaFoldDB" id="A0A840CBY3"/>
<name>A0A840CBY3_9RHOB</name>
<keyword evidence="1" id="KW-0001">2Fe-2S</keyword>
<keyword evidence="3" id="KW-0408">Iron</keyword>
<evidence type="ECO:0000256" key="2">
    <source>
        <dbReference type="ARBA" id="ARBA00022723"/>
    </source>
</evidence>
<evidence type="ECO:0000313" key="6">
    <source>
        <dbReference type="EMBL" id="MBB4022885.1"/>
    </source>
</evidence>
<dbReference type="Pfam" id="PF00355">
    <property type="entry name" value="Rieske"/>
    <property type="match status" value="1"/>
</dbReference>
<reference evidence="6" key="1">
    <citation type="submission" date="2020-08" db="EMBL/GenBank/DDBJ databases">
        <title>Genomic Encyclopedia of Type Strains, Phase IV (KMG-IV): sequencing the most valuable type-strain genomes for metagenomic binning, comparative biology and taxonomic classification.</title>
        <authorList>
            <person name="Goeker M."/>
        </authorList>
    </citation>
    <scope>NUCLEOTIDE SEQUENCE [LARGE SCALE GENOMIC DNA]</scope>
    <source>
        <strain evidence="6">DSM 105040</strain>
    </source>
</reference>
<sequence length="109" mass="11682">MMIELCDSADIGEGEIIRVDVPGCPAIAIARHEGALYVFPDRCPHADESLSEGWLEDGRVVCGVHFAEFELGSGAVHNPPVGCPNLSFFKCEDRDGKVFATLTGGPEHV</sequence>
<dbReference type="EMBL" id="JACIEQ010000003">
    <property type="protein sequence ID" value="MBB4022885.1"/>
    <property type="molecule type" value="Genomic_DNA"/>
</dbReference>
<accession>A0A840CBY3</accession>
<evidence type="ECO:0000256" key="1">
    <source>
        <dbReference type="ARBA" id="ARBA00022714"/>
    </source>
</evidence>
<comment type="caution">
    <text evidence="6">The sequence shown here is derived from an EMBL/GenBank/DDBJ whole genome shotgun (WGS) entry which is preliminary data.</text>
</comment>
<feature type="domain" description="Rieske" evidence="5">
    <location>
        <begin position="3"/>
        <end position="100"/>
    </location>
</feature>
<dbReference type="GO" id="GO:0046872">
    <property type="term" value="F:metal ion binding"/>
    <property type="evidence" value="ECO:0007669"/>
    <property type="project" value="UniProtKB-KW"/>
</dbReference>
<protein>
    <submittedName>
        <fullName evidence="6">Nitrite reductase/ring-hydroxylating ferredoxin subunit</fullName>
    </submittedName>
</protein>
<keyword evidence="7" id="KW-1185">Reference proteome</keyword>
<proteinExistence type="predicted"/>
<evidence type="ECO:0000313" key="7">
    <source>
        <dbReference type="Proteomes" id="UP000585681"/>
    </source>
</evidence>
<evidence type="ECO:0000256" key="3">
    <source>
        <dbReference type="ARBA" id="ARBA00023004"/>
    </source>
</evidence>
<dbReference type="Gene3D" id="2.102.10.10">
    <property type="entry name" value="Rieske [2Fe-2S] iron-sulphur domain"/>
    <property type="match status" value="1"/>
</dbReference>
<evidence type="ECO:0000256" key="4">
    <source>
        <dbReference type="ARBA" id="ARBA00023014"/>
    </source>
</evidence>
<keyword evidence="4" id="KW-0411">Iron-sulfur</keyword>
<gene>
    <name evidence="6" type="ORF">GGR17_002704</name>
</gene>
<keyword evidence="2" id="KW-0479">Metal-binding</keyword>
<dbReference type="InterPro" id="IPR017941">
    <property type="entry name" value="Rieske_2Fe-2S"/>
</dbReference>
<dbReference type="GO" id="GO:0051537">
    <property type="term" value="F:2 iron, 2 sulfur cluster binding"/>
    <property type="evidence" value="ECO:0007669"/>
    <property type="project" value="UniProtKB-KW"/>
</dbReference>
<dbReference type="RefSeq" id="WP_054540010.1">
    <property type="nucleotide sequence ID" value="NZ_JACIEQ010000003.1"/>
</dbReference>
<dbReference type="SUPFAM" id="SSF50022">
    <property type="entry name" value="ISP domain"/>
    <property type="match status" value="1"/>
</dbReference>
<dbReference type="Proteomes" id="UP000585681">
    <property type="component" value="Unassembled WGS sequence"/>
</dbReference>
<organism evidence="6 7">
    <name type="scientific">Actibacterium naphthalenivorans</name>
    <dbReference type="NCBI Taxonomy" id="1614693"/>
    <lineage>
        <taxon>Bacteria</taxon>
        <taxon>Pseudomonadati</taxon>
        <taxon>Pseudomonadota</taxon>
        <taxon>Alphaproteobacteria</taxon>
        <taxon>Rhodobacterales</taxon>
        <taxon>Roseobacteraceae</taxon>
        <taxon>Actibacterium</taxon>
    </lineage>
</organism>
<dbReference type="PROSITE" id="PS51296">
    <property type="entry name" value="RIESKE"/>
    <property type="match status" value="1"/>
</dbReference>
<dbReference type="InterPro" id="IPR036922">
    <property type="entry name" value="Rieske_2Fe-2S_sf"/>
</dbReference>
<evidence type="ECO:0000259" key="5">
    <source>
        <dbReference type="PROSITE" id="PS51296"/>
    </source>
</evidence>